<name>A0A8T0E639_ARGBR</name>
<dbReference type="Proteomes" id="UP000807504">
    <property type="component" value="Unassembled WGS sequence"/>
</dbReference>
<gene>
    <name evidence="1" type="ORF">HNY73_019829</name>
</gene>
<accession>A0A8T0E639</accession>
<reference evidence="1" key="2">
    <citation type="submission" date="2020-06" db="EMBL/GenBank/DDBJ databases">
        <authorList>
            <person name="Sheffer M."/>
        </authorList>
    </citation>
    <scope>NUCLEOTIDE SEQUENCE</scope>
</reference>
<keyword evidence="2" id="KW-1185">Reference proteome</keyword>
<organism evidence="1 2">
    <name type="scientific">Argiope bruennichi</name>
    <name type="common">Wasp spider</name>
    <name type="synonym">Aranea bruennichi</name>
    <dbReference type="NCBI Taxonomy" id="94029"/>
    <lineage>
        <taxon>Eukaryota</taxon>
        <taxon>Metazoa</taxon>
        <taxon>Ecdysozoa</taxon>
        <taxon>Arthropoda</taxon>
        <taxon>Chelicerata</taxon>
        <taxon>Arachnida</taxon>
        <taxon>Araneae</taxon>
        <taxon>Araneomorphae</taxon>
        <taxon>Entelegynae</taxon>
        <taxon>Araneoidea</taxon>
        <taxon>Araneidae</taxon>
        <taxon>Argiope</taxon>
    </lineage>
</organism>
<sequence>MGSKATKEPPKDLRPAFDIYIQKVGKDGYLTAAGFRKWLNEAFIIGEDSDVTVVEVEEILSSNKEFRNDLDFDRFKKCVDDLIKKKKLDETETIDQLISAAKAHEHT</sequence>
<evidence type="ECO:0000313" key="1">
    <source>
        <dbReference type="EMBL" id="KAF8766800.1"/>
    </source>
</evidence>
<proteinExistence type="predicted"/>
<protein>
    <submittedName>
        <fullName evidence="1">Uncharacterized protein</fullName>
    </submittedName>
</protein>
<reference evidence="1" key="1">
    <citation type="journal article" date="2020" name="bioRxiv">
        <title>Chromosome-level reference genome of the European wasp spider Argiope bruennichi: a resource for studies on range expansion and evolutionary adaptation.</title>
        <authorList>
            <person name="Sheffer M.M."/>
            <person name="Hoppe A."/>
            <person name="Krehenwinkel H."/>
            <person name="Uhl G."/>
            <person name="Kuss A.W."/>
            <person name="Jensen L."/>
            <person name="Jensen C."/>
            <person name="Gillespie R.G."/>
            <person name="Hoff K.J."/>
            <person name="Prost S."/>
        </authorList>
    </citation>
    <scope>NUCLEOTIDE SEQUENCE</scope>
</reference>
<comment type="caution">
    <text evidence="1">The sequence shown here is derived from an EMBL/GenBank/DDBJ whole genome shotgun (WGS) entry which is preliminary data.</text>
</comment>
<evidence type="ECO:0000313" key="2">
    <source>
        <dbReference type="Proteomes" id="UP000807504"/>
    </source>
</evidence>
<dbReference type="InterPro" id="IPR011992">
    <property type="entry name" value="EF-hand-dom_pair"/>
</dbReference>
<dbReference type="SUPFAM" id="SSF47473">
    <property type="entry name" value="EF-hand"/>
    <property type="match status" value="1"/>
</dbReference>
<dbReference type="EMBL" id="JABXBU010002230">
    <property type="protein sequence ID" value="KAF8766800.1"/>
    <property type="molecule type" value="Genomic_DNA"/>
</dbReference>
<dbReference type="AlphaFoldDB" id="A0A8T0E639"/>